<dbReference type="PANTHER" id="PTHR45033">
    <property type="match status" value="1"/>
</dbReference>
<dbReference type="SUPFAM" id="SSF51735">
    <property type="entry name" value="NAD(P)-binding Rossmann-fold domains"/>
    <property type="match status" value="1"/>
</dbReference>
<dbReference type="Pfam" id="PF08240">
    <property type="entry name" value="ADH_N"/>
    <property type="match status" value="1"/>
</dbReference>
<feature type="domain" description="Enoyl reductase (ER)" evidence="1">
    <location>
        <begin position="10"/>
        <end position="332"/>
    </location>
</feature>
<dbReference type="CDD" id="cd08276">
    <property type="entry name" value="MDR7"/>
    <property type="match status" value="1"/>
</dbReference>
<protein>
    <submittedName>
        <fullName evidence="2">NAD(P)-dependent alcohol dehydrogenase</fullName>
    </submittedName>
</protein>
<gene>
    <name evidence="2" type="ORF">GCM10017559_75920</name>
</gene>
<dbReference type="SUPFAM" id="SSF50129">
    <property type="entry name" value="GroES-like"/>
    <property type="match status" value="1"/>
</dbReference>
<comment type="caution">
    <text evidence="2">The sequence shown here is derived from an EMBL/GenBank/DDBJ whole genome shotgun (WGS) entry which is preliminary data.</text>
</comment>
<dbReference type="PANTHER" id="PTHR45033:SF2">
    <property type="entry name" value="ZINC-TYPE ALCOHOL DEHYDROGENASE-LIKE PROTEIN C1773.06C"/>
    <property type="match status" value="1"/>
</dbReference>
<name>A0ABP6L9P1_9ACTN</name>
<accession>A0ABP6L9P1</accession>
<proteinExistence type="predicted"/>
<dbReference type="Pfam" id="PF00107">
    <property type="entry name" value="ADH_zinc_N"/>
    <property type="match status" value="1"/>
</dbReference>
<keyword evidence="3" id="KW-1185">Reference proteome</keyword>
<dbReference type="Proteomes" id="UP001499930">
    <property type="component" value="Unassembled WGS sequence"/>
</dbReference>
<reference evidence="3" key="1">
    <citation type="journal article" date="2019" name="Int. J. Syst. Evol. Microbiol.">
        <title>The Global Catalogue of Microorganisms (GCM) 10K type strain sequencing project: providing services to taxonomists for standard genome sequencing and annotation.</title>
        <authorList>
            <consortium name="The Broad Institute Genomics Platform"/>
            <consortium name="The Broad Institute Genome Sequencing Center for Infectious Disease"/>
            <person name="Wu L."/>
            <person name="Ma J."/>
        </authorList>
    </citation>
    <scope>NUCLEOTIDE SEQUENCE [LARGE SCALE GENOMIC DNA]</scope>
    <source>
        <strain evidence="3">JCM 3106</strain>
    </source>
</reference>
<dbReference type="InterPro" id="IPR011032">
    <property type="entry name" value="GroES-like_sf"/>
</dbReference>
<dbReference type="Gene3D" id="3.90.180.10">
    <property type="entry name" value="Medium-chain alcohol dehydrogenases, catalytic domain"/>
    <property type="match status" value="1"/>
</dbReference>
<dbReference type="SMART" id="SM00829">
    <property type="entry name" value="PKS_ER"/>
    <property type="match status" value="1"/>
</dbReference>
<dbReference type="RefSeq" id="WP_344905916.1">
    <property type="nucleotide sequence ID" value="NZ_BAAAWD010000026.1"/>
</dbReference>
<evidence type="ECO:0000259" key="1">
    <source>
        <dbReference type="SMART" id="SM00829"/>
    </source>
</evidence>
<evidence type="ECO:0000313" key="3">
    <source>
        <dbReference type="Proteomes" id="UP001499930"/>
    </source>
</evidence>
<dbReference type="EMBL" id="BAAAWD010000026">
    <property type="protein sequence ID" value="GAA3036980.1"/>
    <property type="molecule type" value="Genomic_DNA"/>
</dbReference>
<dbReference type="InterPro" id="IPR020843">
    <property type="entry name" value="ER"/>
</dbReference>
<organism evidence="2 3">
    <name type="scientific">Streptosporangium longisporum</name>
    <dbReference type="NCBI Taxonomy" id="46187"/>
    <lineage>
        <taxon>Bacteria</taxon>
        <taxon>Bacillati</taxon>
        <taxon>Actinomycetota</taxon>
        <taxon>Actinomycetes</taxon>
        <taxon>Streptosporangiales</taxon>
        <taxon>Streptosporangiaceae</taxon>
        <taxon>Streptosporangium</taxon>
    </lineage>
</organism>
<evidence type="ECO:0000313" key="2">
    <source>
        <dbReference type="EMBL" id="GAA3036980.1"/>
    </source>
</evidence>
<dbReference type="Gene3D" id="3.40.50.720">
    <property type="entry name" value="NAD(P)-binding Rossmann-like Domain"/>
    <property type="match status" value="1"/>
</dbReference>
<dbReference type="InterPro" id="IPR036291">
    <property type="entry name" value="NAD(P)-bd_dom_sf"/>
</dbReference>
<sequence length="335" mass="35209">MRYYHLPEFGGVDALRLGERDEPRPGPRQVLVRMRAWSLNHRDLLIARAAYGRDVRPGVVPLSDGAGEVAATGEGVTRWRTGDRVVCTVIPRWISGPPTAEKVAGMLGGSLDGVLAEYVVLDEEALVAVPAHLSLAEAATLPCAAVTAWHALVEVGGLRPGQRLLTLGTGGVSLFALQLAVAGGARVTATSGSAAKLDRLRDLGAADVIDHAADPAWGATVYERSGGGVDHVIEVGGSGTLRQSIDAVRTGGRISVIGVLSRGEGIGPVPLLRKALSVQGVLVGSREMFEEMNRALERHRIRPVVDGVFPFSDAADAYRRLASGRHVGKVVIAAD</sequence>
<dbReference type="InterPro" id="IPR013154">
    <property type="entry name" value="ADH-like_N"/>
</dbReference>
<dbReference type="InterPro" id="IPR013149">
    <property type="entry name" value="ADH-like_C"/>
</dbReference>
<dbReference type="InterPro" id="IPR052711">
    <property type="entry name" value="Zinc_ADH-like"/>
</dbReference>